<dbReference type="Proteomes" id="UP000887013">
    <property type="component" value="Unassembled WGS sequence"/>
</dbReference>
<gene>
    <name evidence="1" type="primary">kug_7</name>
    <name evidence="1" type="ORF">NPIL_254501</name>
</gene>
<proteinExistence type="predicted"/>
<protein>
    <submittedName>
        <fullName evidence="1">Fat-like cadherin-related tumor suppressor</fullName>
    </submittedName>
</protein>
<organism evidence="1 2">
    <name type="scientific">Nephila pilipes</name>
    <name type="common">Giant wood spider</name>
    <name type="synonym">Nephila maculata</name>
    <dbReference type="NCBI Taxonomy" id="299642"/>
    <lineage>
        <taxon>Eukaryota</taxon>
        <taxon>Metazoa</taxon>
        <taxon>Ecdysozoa</taxon>
        <taxon>Arthropoda</taxon>
        <taxon>Chelicerata</taxon>
        <taxon>Arachnida</taxon>
        <taxon>Araneae</taxon>
        <taxon>Araneomorphae</taxon>
        <taxon>Entelegynae</taxon>
        <taxon>Araneoidea</taxon>
        <taxon>Nephilidae</taxon>
        <taxon>Nephila</taxon>
    </lineage>
</organism>
<dbReference type="OrthoDB" id="6412394at2759"/>
<name>A0A8X6QED7_NEPPI</name>
<evidence type="ECO:0000313" key="2">
    <source>
        <dbReference type="Proteomes" id="UP000887013"/>
    </source>
</evidence>
<keyword evidence="2" id="KW-1185">Reference proteome</keyword>
<accession>A0A8X6QED7</accession>
<feature type="non-terminal residue" evidence="1">
    <location>
        <position position="1"/>
    </location>
</feature>
<sequence length="92" mass="10280">STKESLSVLARFDTDQSYGSAAEDIEGNLLWFECQLFQSISIPKSSHVNVRPPFFPPSPSSFASDLLLKVGWETDLNSTEEKKSVKVKCRII</sequence>
<evidence type="ECO:0000313" key="1">
    <source>
        <dbReference type="EMBL" id="GFU20949.1"/>
    </source>
</evidence>
<dbReference type="EMBL" id="BMAW01127392">
    <property type="protein sequence ID" value="GFU20949.1"/>
    <property type="molecule type" value="Genomic_DNA"/>
</dbReference>
<comment type="caution">
    <text evidence="1">The sequence shown here is derived from an EMBL/GenBank/DDBJ whole genome shotgun (WGS) entry which is preliminary data.</text>
</comment>
<reference evidence="1" key="1">
    <citation type="submission" date="2020-08" db="EMBL/GenBank/DDBJ databases">
        <title>Multicomponent nature underlies the extraordinary mechanical properties of spider dragline silk.</title>
        <authorList>
            <person name="Kono N."/>
            <person name="Nakamura H."/>
            <person name="Mori M."/>
            <person name="Yoshida Y."/>
            <person name="Ohtoshi R."/>
            <person name="Malay A.D."/>
            <person name="Moran D.A.P."/>
            <person name="Tomita M."/>
            <person name="Numata K."/>
            <person name="Arakawa K."/>
        </authorList>
    </citation>
    <scope>NUCLEOTIDE SEQUENCE</scope>
</reference>
<dbReference type="AlphaFoldDB" id="A0A8X6QED7"/>